<sequence>MLLKASAGFSTVEGVTVQLHHTAIKPLSSILKSEASSAAQ</sequence>
<protein>
    <submittedName>
        <fullName evidence="1">Uncharacterized protein</fullName>
    </submittedName>
</protein>
<dbReference type="Proteomes" id="UP000238479">
    <property type="component" value="Chromosome 1"/>
</dbReference>
<reference evidence="1 2" key="1">
    <citation type="journal article" date="2018" name="Nat. Genet.">
        <title>The Rosa genome provides new insights in the design of modern roses.</title>
        <authorList>
            <person name="Bendahmane M."/>
        </authorList>
    </citation>
    <scope>NUCLEOTIDE SEQUENCE [LARGE SCALE GENOMIC DNA]</scope>
    <source>
        <strain evidence="2">cv. Old Blush</strain>
    </source>
</reference>
<keyword evidence="2" id="KW-1185">Reference proteome</keyword>
<dbReference type="Gramene" id="PRQ59323">
    <property type="protein sequence ID" value="PRQ59323"/>
    <property type="gene ID" value="RchiOBHm_Chr1g0368941"/>
</dbReference>
<dbReference type="AlphaFoldDB" id="A0A2P6SKY5"/>
<accession>A0A2P6SKY5</accession>
<name>A0A2P6SKY5_ROSCH</name>
<organism evidence="1 2">
    <name type="scientific">Rosa chinensis</name>
    <name type="common">China rose</name>
    <dbReference type="NCBI Taxonomy" id="74649"/>
    <lineage>
        <taxon>Eukaryota</taxon>
        <taxon>Viridiplantae</taxon>
        <taxon>Streptophyta</taxon>
        <taxon>Embryophyta</taxon>
        <taxon>Tracheophyta</taxon>
        <taxon>Spermatophyta</taxon>
        <taxon>Magnoliopsida</taxon>
        <taxon>eudicotyledons</taxon>
        <taxon>Gunneridae</taxon>
        <taxon>Pentapetalae</taxon>
        <taxon>rosids</taxon>
        <taxon>fabids</taxon>
        <taxon>Rosales</taxon>
        <taxon>Rosaceae</taxon>
        <taxon>Rosoideae</taxon>
        <taxon>Rosoideae incertae sedis</taxon>
        <taxon>Rosa</taxon>
    </lineage>
</organism>
<evidence type="ECO:0000313" key="2">
    <source>
        <dbReference type="Proteomes" id="UP000238479"/>
    </source>
</evidence>
<proteinExistence type="predicted"/>
<comment type="caution">
    <text evidence="1">The sequence shown here is derived from an EMBL/GenBank/DDBJ whole genome shotgun (WGS) entry which is preliminary data.</text>
</comment>
<evidence type="ECO:0000313" key="1">
    <source>
        <dbReference type="EMBL" id="PRQ59323.1"/>
    </source>
</evidence>
<dbReference type="EMBL" id="PDCK01000039">
    <property type="protein sequence ID" value="PRQ59323.1"/>
    <property type="molecule type" value="Genomic_DNA"/>
</dbReference>
<gene>
    <name evidence="1" type="ORF">RchiOBHm_Chr1g0368941</name>
</gene>